<feature type="transmembrane region" description="Helical" evidence="5">
    <location>
        <begin position="254"/>
        <end position="282"/>
    </location>
</feature>
<dbReference type="Gene3D" id="3.30.70.270">
    <property type="match status" value="1"/>
</dbReference>
<dbReference type="GO" id="GO:1902201">
    <property type="term" value="P:negative regulation of bacterial-type flagellum-dependent cell motility"/>
    <property type="evidence" value="ECO:0007669"/>
    <property type="project" value="TreeGrafter"/>
</dbReference>
<dbReference type="Proteomes" id="UP000001702">
    <property type="component" value="Chromosome"/>
</dbReference>
<evidence type="ECO:0000259" key="6">
    <source>
        <dbReference type="PROSITE" id="PS50887"/>
    </source>
</evidence>
<dbReference type="InterPro" id="IPR029787">
    <property type="entry name" value="Nucleotide_cyclase"/>
</dbReference>
<dbReference type="PANTHER" id="PTHR45138:SF9">
    <property type="entry name" value="DIGUANYLATE CYCLASE DGCM-RELATED"/>
    <property type="match status" value="1"/>
</dbReference>
<dbReference type="EMBL" id="CP001875">
    <property type="protein sequence ID" value="ADD78610.1"/>
    <property type="molecule type" value="Genomic_DNA"/>
</dbReference>
<gene>
    <name evidence="7" type="primary">yneF</name>
    <name evidence="7" type="ordered locus">PANA_3443</name>
</gene>
<dbReference type="InterPro" id="IPR050469">
    <property type="entry name" value="Diguanylate_Cyclase"/>
</dbReference>
<evidence type="ECO:0000256" key="4">
    <source>
        <dbReference type="SAM" id="MobiDB-lite"/>
    </source>
</evidence>
<dbReference type="Pfam" id="PF00990">
    <property type="entry name" value="GGDEF"/>
    <property type="match status" value="1"/>
</dbReference>
<feature type="compositionally biased region" description="Polar residues" evidence="4">
    <location>
        <begin position="493"/>
        <end position="510"/>
    </location>
</feature>
<feature type="transmembrane region" description="Helical" evidence="5">
    <location>
        <begin position="12"/>
        <end position="31"/>
    </location>
</feature>
<evidence type="ECO:0000256" key="1">
    <source>
        <dbReference type="ARBA" id="ARBA00004665"/>
    </source>
</evidence>
<feature type="region of interest" description="Disordered" evidence="4">
    <location>
        <begin position="489"/>
        <end position="510"/>
    </location>
</feature>
<dbReference type="AlphaFoldDB" id="D4GNQ5"/>
<feature type="transmembrane region" description="Helical" evidence="5">
    <location>
        <begin position="155"/>
        <end position="176"/>
    </location>
</feature>
<dbReference type="GO" id="GO:0052621">
    <property type="term" value="F:diguanylate cyclase activity"/>
    <property type="evidence" value="ECO:0007669"/>
    <property type="project" value="UniProtKB-EC"/>
</dbReference>
<dbReference type="SMART" id="SM00267">
    <property type="entry name" value="GGDEF"/>
    <property type="match status" value="1"/>
</dbReference>
<dbReference type="PROSITE" id="PS50887">
    <property type="entry name" value="GGDEF"/>
    <property type="match status" value="1"/>
</dbReference>
<feature type="transmembrane region" description="Helical" evidence="5">
    <location>
        <begin position="196"/>
        <end position="214"/>
    </location>
</feature>
<feature type="transmembrane region" description="Helical" evidence="5">
    <location>
        <begin position="303"/>
        <end position="322"/>
    </location>
</feature>
<dbReference type="eggNOG" id="COG2199">
    <property type="taxonomic scope" value="Bacteria"/>
</dbReference>
<dbReference type="EC" id="2.7.7.65" evidence="2"/>
<feature type="transmembrane region" description="Helical" evidence="5">
    <location>
        <begin position="76"/>
        <end position="93"/>
    </location>
</feature>
<accession>D4GNQ5</accession>
<dbReference type="NCBIfam" id="TIGR00254">
    <property type="entry name" value="GGDEF"/>
    <property type="match status" value="1"/>
</dbReference>
<dbReference type="PANTHER" id="PTHR45138">
    <property type="entry name" value="REGULATORY COMPONENTS OF SENSORY TRANSDUCTION SYSTEM"/>
    <property type="match status" value="1"/>
</dbReference>
<dbReference type="HOGENOM" id="CLU_000445_11_27_6"/>
<proteinExistence type="predicted"/>
<keyword evidence="5" id="KW-0472">Membrane</keyword>
<comment type="catalytic activity">
    <reaction evidence="3">
        <text>2 GTP = 3',3'-c-di-GMP + 2 diphosphate</text>
        <dbReference type="Rhea" id="RHEA:24898"/>
        <dbReference type="ChEBI" id="CHEBI:33019"/>
        <dbReference type="ChEBI" id="CHEBI:37565"/>
        <dbReference type="ChEBI" id="CHEBI:58805"/>
        <dbReference type="EC" id="2.7.7.65"/>
    </reaction>
</comment>
<sequence length="510" mass="56585">MLFFEWRRQDSGLNNHNAIYPVSGVMVSLFVTRSRRMRVKLFEEHNAKKSALWLFMITLMFCFVGGHLRIPHDLSLFWPVNAFIAGMMLRYPFLHRTRFYLVCFSAMVFNDAVFSGWTLPAFTLNVANILFILICVVVMGRQYQHDSSSERIANAMRIFPACLLAAFGCATWGGLAQVGSINAEFADAWMNWFSEQFSTGLMLLPFLLTSSWRVRISVRRLQMGKIIPLIAVVLSLAAGALMGGAGSLTLPVPALIWCAIVLPVPLTSLITLITGISQIILVSHGVMNIQGDNSLLPISHLTSARLGVATIALSPLIVAVSMDAIRQLNERLALRADYDFLTQLLSRSGLYEHLRNEACSEQRQVGVILLDVDYFKSVNDNFGHDAGDRVLEEIARRISPLVGNHGHICRFGGEEFVIVQFDLSPEMIYSLAEGIRQSIVKEKFLLHGNAVTVTVSLGLAYGQAQPGVEWAETVNRLISAADKNLYISKRNGRNQTSPGNARSEMTSDVA</sequence>
<dbReference type="InterPro" id="IPR043128">
    <property type="entry name" value="Rev_trsase/Diguanyl_cyclase"/>
</dbReference>
<evidence type="ECO:0000256" key="2">
    <source>
        <dbReference type="ARBA" id="ARBA00012528"/>
    </source>
</evidence>
<dbReference type="GO" id="GO:0005886">
    <property type="term" value="C:plasma membrane"/>
    <property type="evidence" value="ECO:0007669"/>
    <property type="project" value="TreeGrafter"/>
</dbReference>
<evidence type="ECO:0000313" key="7">
    <source>
        <dbReference type="EMBL" id="ADD78610.1"/>
    </source>
</evidence>
<reference evidence="7 8" key="1">
    <citation type="journal article" date="2010" name="J. Bacteriol.">
        <title>Genome sequence of Pantoea ananatis LMG20103, the causative agent of Eucalyptus blight and dieback.</title>
        <authorList>
            <person name="De Maayer P."/>
            <person name="Chan W.Y."/>
            <person name="Venter S.N."/>
            <person name="Toth I.K."/>
            <person name="Birch P.R."/>
            <person name="Joubert F."/>
            <person name="Coutinho T.A."/>
        </authorList>
    </citation>
    <scope>NUCLEOTIDE SEQUENCE [LARGE SCALE GENOMIC DNA]</scope>
    <source>
        <strain evidence="7 8">LMG 20103</strain>
    </source>
</reference>
<evidence type="ECO:0000256" key="3">
    <source>
        <dbReference type="ARBA" id="ARBA00034247"/>
    </source>
</evidence>
<name>D4GNQ5_PANAM</name>
<dbReference type="GO" id="GO:0043709">
    <property type="term" value="P:cell adhesion involved in single-species biofilm formation"/>
    <property type="evidence" value="ECO:0007669"/>
    <property type="project" value="TreeGrafter"/>
</dbReference>
<dbReference type="InterPro" id="IPR000160">
    <property type="entry name" value="GGDEF_dom"/>
</dbReference>
<keyword evidence="8" id="KW-1185">Reference proteome</keyword>
<dbReference type="CDD" id="cd01949">
    <property type="entry name" value="GGDEF"/>
    <property type="match status" value="1"/>
</dbReference>
<keyword evidence="5" id="KW-0812">Transmembrane</keyword>
<protein>
    <recommendedName>
        <fullName evidence="2">diguanylate cyclase</fullName>
        <ecNumber evidence="2">2.7.7.65</ecNumber>
    </recommendedName>
</protein>
<evidence type="ECO:0000256" key="5">
    <source>
        <dbReference type="SAM" id="Phobius"/>
    </source>
</evidence>
<comment type="pathway">
    <text evidence="1">Purine metabolism; 3',5'-cyclic di-GMP biosynthesis.</text>
</comment>
<feature type="transmembrane region" description="Helical" evidence="5">
    <location>
        <begin position="125"/>
        <end position="143"/>
    </location>
</feature>
<evidence type="ECO:0000313" key="8">
    <source>
        <dbReference type="Proteomes" id="UP000001702"/>
    </source>
</evidence>
<dbReference type="STRING" id="706191.PANA_3443"/>
<feature type="domain" description="GGDEF" evidence="6">
    <location>
        <begin position="363"/>
        <end position="501"/>
    </location>
</feature>
<feature type="transmembrane region" description="Helical" evidence="5">
    <location>
        <begin position="226"/>
        <end position="248"/>
    </location>
</feature>
<organism evidence="7 8">
    <name type="scientific">Pantoea ananatis (strain LMG 20103)</name>
    <dbReference type="NCBI Taxonomy" id="706191"/>
    <lineage>
        <taxon>Bacteria</taxon>
        <taxon>Pseudomonadati</taxon>
        <taxon>Pseudomonadota</taxon>
        <taxon>Gammaproteobacteria</taxon>
        <taxon>Enterobacterales</taxon>
        <taxon>Erwiniaceae</taxon>
        <taxon>Pantoea</taxon>
    </lineage>
</organism>
<dbReference type="SUPFAM" id="SSF55073">
    <property type="entry name" value="Nucleotide cyclase"/>
    <property type="match status" value="1"/>
</dbReference>
<feature type="transmembrane region" description="Helical" evidence="5">
    <location>
        <begin position="51"/>
        <end position="70"/>
    </location>
</feature>
<keyword evidence="5" id="KW-1133">Transmembrane helix</keyword>
<dbReference type="KEGG" id="pam:PANA_3443"/>